<proteinExistence type="predicted"/>
<name>A0ABP1DHN5_9APHY</name>
<keyword evidence="2" id="KW-1133">Transmembrane helix</keyword>
<feature type="transmembrane region" description="Helical" evidence="2">
    <location>
        <begin position="174"/>
        <end position="197"/>
    </location>
</feature>
<keyword evidence="2" id="KW-0472">Membrane</keyword>
<feature type="transmembrane region" description="Helical" evidence="2">
    <location>
        <begin position="132"/>
        <end position="154"/>
    </location>
</feature>
<dbReference type="Proteomes" id="UP001497453">
    <property type="component" value="Chromosome 4"/>
</dbReference>
<protein>
    <recommendedName>
        <fullName evidence="3">DUF6535 domain-containing protein</fullName>
    </recommendedName>
</protein>
<evidence type="ECO:0000256" key="2">
    <source>
        <dbReference type="SAM" id="Phobius"/>
    </source>
</evidence>
<feature type="transmembrane region" description="Helical" evidence="2">
    <location>
        <begin position="101"/>
        <end position="120"/>
    </location>
</feature>
<feature type="compositionally biased region" description="Basic and acidic residues" evidence="1">
    <location>
        <begin position="11"/>
        <end position="24"/>
    </location>
</feature>
<feature type="transmembrane region" description="Helical" evidence="2">
    <location>
        <begin position="267"/>
        <end position="286"/>
    </location>
</feature>
<evidence type="ECO:0000313" key="4">
    <source>
        <dbReference type="EMBL" id="CAL1707358.1"/>
    </source>
</evidence>
<keyword evidence="2" id="KW-0812">Transmembrane</keyword>
<dbReference type="Pfam" id="PF20153">
    <property type="entry name" value="DUF6535"/>
    <property type="match status" value="1"/>
</dbReference>
<evidence type="ECO:0000259" key="3">
    <source>
        <dbReference type="Pfam" id="PF20153"/>
    </source>
</evidence>
<keyword evidence="5" id="KW-1185">Reference proteome</keyword>
<feature type="region of interest" description="Disordered" evidence="1">
    <location>
        <begin position="1"/>
        <end position="68"/>
    </location>
</feature>
<organism evidence="4 5">
    <name type="scientific">Somion occarium</name>
    <dbReference type="NCBI Taxonomy" id="3059160"/>
    <lineage>
        <taxon>Eukaryota</taxon>
        <taxon>Fungi</taxon>
        <taxon>Dikarya</taxon>
        <taxon>Basidiomycota</taxon>
        <taxon>Agaricomycotina</taxon>
        <taxon>Agaricomycetes</taxon>
        <taxon>Polyporales</taxon>
        <taxon>Cerrenaceae</taxon>
        <taxon>Somion</taxon>
    </lineage>
</organism>
<sequence length="735" mass="81622">MPFRSLTFLSEKGKASHQDVELAEGKSPGHTLESTEDNTSHIPHTTVDPKKKKNLEAPREEDAHAASYHRSSDQLWSLYNIHAKEEDERALGRLKADLDSLLIFAGLFSAAVTAFIIESYKNLNADPQDITVAILAQISLQLAALTNSSFAAAATPAVPAPPFEPTTSSIHTNVLWVLSLILSLTCAMGATLIQMWMARYGFILQRLSSKISHHAGPRTHHNEGPMRIAMWTSFLYTLLHISLYLFLAGLMTFFEPFNSLISHMVKGILIAWATLYGMFSLAPFVYRNSPYITPLTTILQFIGAFLYIILGCLAIIVVLPFGLLAALITKSYATFERWSSVSFSLLVDAKRLAIAIPDVKAVPRPSPEQDQEALEWLLQQSGSDDDFIQLVDGLNSYLTFPRFEKVSTAKIVLGLGDRFAGPGLGDRIGSILHECADVESLSESDRLHRTDACMLTLRRVFLQSTTVERLSDMEWMLWCTRDVLESILALQNDSNPTIALRAQCTATVLLHQALADCGDLIEYSNAKELHVEPHWSLRQMVQHLQGRFWVGYMHQLSIVPLLLPDLGITPEIPHSDDAFSLFVTGTVWGDNESQTEQVTDEVTNTKRRLVDEGSLYVLNAFLSSLLSRAIGAADVDLLSDTMQVATNNFSLEGTNRGTQQVFVDLLGRILSENLVSDHQDFQVESIRAALLPGSVVERLLPIAEKINDPDCASRAQDLVGAYRRRRGRATFDVER</sequence>
<evidence type="ECO:0000313" key="5">
    <source>
        <dbReference type="Proteomes" id="UP001497453"/>
    </source>
</evidence>
<gene>
    <name evidence="4" type="ORF">GFSPODELE1_LOCUS6327</name>
</gene>
<feature type="domain" description="DUF6535" evidence="3">
    <location>
        <begin position="76"/>
        <end position="253"/>
    </location>
</feature>
<reference evidence="5" key="1">
    <citation type="submission" date="2024-04" db="EMBL/GenBank/DDBJ databases">
        <authorList>
            <person name="Shaw F."/>
            <person name="Minotto A."/>
        </authorList>
    </citation>
    <scope>NUCLEOTIDE SEQUENCE [LARGE SCALE GENOMIC DNA]</scope>
</reference>
<dbReference type="EMBL" id="OZ037947">
    <property type="protein sequence ID" value="CAL1707358.1"/>
    <property type="molecule type" value="Genomic_DNA"/>
</dbReference>
<evidence type="ECO:0000256" key="1">
    <source>
        <dbReference type="SAM" id="MobiDB-lite"/>
    </source>
</evidence>
<feature type="transmembrane region" description="Helical" evidence="2">
    <location>
        <begin position="298"/>
        <end position="328"/>
    </location>
</feature>
<accession>A0ABP1DHN5</accession>
<feature type="compositionally biased region" description="Basic and acidic residues" evidence="1">
    <location>
        <begin position="54"/>
        <end position="64"/>
    </location>
</feature>
<feature type="transmembrane region" description="Helical" evidence="2">
    <location>
        <begin position="228"/>
        <end position="247"/>
    </location>
</feature>
<dbReference type="InterPro" id="IPR045338">
    <property type="entry name" value="DUF6535"/>
</dbReference>